<dbReference type="InterPro" id="IPR011050">
    <property type="entry name" value="Pectin_lyase_fold/virulence"/>
</dbReference>
<evidence type="ECO:0000256" key="1">
    <source>
        <dbReference type="ARBA" id="ARBA00004196"/>
    </source>
</evidence>
<sequence>MKKQFFIHLFLILFTVMGFSQTIEKIEAESFNQASGARAETNASLSGGGNVGYIKNNTWIKFNAVNFTEFVTRFDITAAGATGGTIELRLGSDTGTLIGTATVSGSTSFTDYKKFSAAIQPTTGTYDLVLLFKHPTNTGYLFNLDYFEKVTDNPNAVTQKLAVSVSPASSGTITLNPAGTTFVKGTEVKLTANKNFGYNFKQWVDDKGAVVSTANPYTHIANGDATLIAQFEAVPTYTLNVNVNGAFGLGDYTISPAGKDGAFSVYESGTNVMITAVENDIIKFSNWSDGSTSLSTSVVMNENKTVTGTYANQNFIAGWTFKTDQYANPRVAELYSKIENKPQLFAYNVADNVFAPNVRLQNRGGKNGFCVWNTERGNFYYFMTTLSTVGYKNINVASGLMGYYYGCDEWTFQYSLDGINFVNVSTLTTINTNTITSIGGILPAEAEGKEKIYLRWFPNINGPKHGSAVDVTATIISNLMIKADEVLVTDTVPPVLESSFPAAAASSVGANGNIILNYNEQVQLGTGNAVLNGKNLTAEFVNRTVKFSYFGLEYNKQYTFTIPAGFVKDLSGNDGPALSLSFKTMEKPIPVKRNFDLIVDANATDEQIASKKYVKTIAEAFSAAPNNSASRFLVLITNGTYNLGGDGTNPQDIVLKLPSGKNNVSLIAQSKDKVILQGNPGWGIKNAVLSIEANDLYMENVTIEHKDGITTSGQRPALNPAGDRNVYNGVRLRSKQDTQVTGGNRSFYYKSTIEGDVDFICGGGTHWFEECNLVSVASGYIVAPNHDTATKYGYIFNNNTITASTSYYLGRPWQNAPRAVYLNTKMINEPNTLGWASMGTLPALFAEYNSVNGNGIAVNTDNRTNTFTVNGIAQTGNYNPVLTKAQADEFTIENVLSGTDKWDPRRVVEQVTKPSNLVVSATNTLKWDENPYAMCYVISKDGKILAVTTEATYVDSATTAGTFAYTIQAANEYGGLSDVSTINMAINGGNVKSTIAYFNSIDNTALTTLTPVEYTEGTALTLPVPTLAGYTFFGWSTSATVANSLKELVATTKGNQILYAFWGTAGNNKPDEVAPPADYDYEFTAAVNKNWDNAANFNPAVMPVAGKLVSSTKEIETTATVFPADIIFSGAGTLRLRGAHKATGNLIFKDGTRVYYNTSGAGMTLEAPIIISGNVKFEMISGIANQTIMTLSGPISGNGTVSPLNTGQGVNANTGTLLLKGDNSEFIGTWDLTQKSTKFPTLNYPTVIEGASANAFGSGLIKIGQDNYIVFSHERAAGSNLNLTITENGKASLNTVLNVQKLTINGVEFKEGVYDKTTNPEFFNGEGKIEVKKEATSGNSDPVPAFPGAEGYGKYVTGGRGGKVIYVTNLNDSGTGSLRDAIGQAGPRIVVFKVSGNIQLKSELNITDNITIAGQTAPGGGITLRDYNVKVRGNNIILRYLRFRMGDTYDVENDALGGRFQKNIIVDHCSMSWSTDECVSFYQNENFTMQWCIISESLRNSVHAKGAHGYGGVWGGKNASFHHNLLAHHDSRNPRLGEYANDIFAKTDLVDIRNNVIYNWGGNSCYGGDAMNVNLVNNYWKPGPGTSNSTKERILSTGRSLDTTSPLYGIWGKYFVDGNYVVGSERATQDNWTYGVYSQFHGSQLPVSDADKAAIKISAPHAFGEITTHSATKAYELVLENAGANLFRDSVDKRAVDDTRAGIASVMNGGNGSTNGYIDTPSAAGGWPVLPSGEAPVDTDGDGMPDKWETEKGLNPASSADGNLKTIDGKYTNVEVYINSIVDNLVSNQNGSLDVYVNPQNFVEKYNAAENGSKFIMASGIYTTATDLAVKNHKYTFVPDASAKPVFAGSFYSENPEIFSGSFSFDGVDFDLTNAAGNVLQLKKGASVSSFEIKNASIKGIKQSLLLTEGVSEKAISKIALENCIIDGTAATGSSFILADSRIVNSISVKKSTIFNYEKGNNFITLQNKNTANETLNITFESNTIYNSGNQTGNGFVFVDNQYNSASVYSFKNNIAQDERDNAKPIYLFNSNNASGAGKVVLENNLLVGVSSQVVKGTVTVTETNVKTLTVLGMAALVFPNPTQGNFSFSKDSPLAKASLEGSVLGDPRWLKADAKFSKISYINSIDGKSITLSPTEYMEGALTNLKSPKLEGYTFFGWSTSATTPGLIKTIATTATGDQTFYAFWGEGGNNKPDPKPIVKSGVSYLNSIDGKAITGLTPLEYTEGTALTLPIPTLKDYTFYGWSASATTPNTIKEIAISATGNQTFYAFWGAAGNNKPDEKVFYTISYLNMPPGATNPNKTSVQTGTVYTLEAAQSTGYRFMGWYADALYGKEITGFTNKQTENFTLYGRWKKLGEFFVFPTITTGKLTLQSSTEFDRLAIFSMSGLLVKQVDLIGTEMEISVSDLASGSYFVKSLKTGHSTRIIVK</sequence>
<evidence type="ECO:0000259" key="7">
    <source>
        <dbReference type="PROSITE" id="PS51175"/>
    </source>
</evidence>
<dbReference type="PANTHER" id="PTHR42970">
    <property type="entry name" value="PECTATE LYASE C-RELATED"/>
    <property type="match status" value="1"/>
</dbReference>
<dbReference type="EMBL" id="JACHLD010000011">
    <property type="protein sequence ID" value="MBB4804534.1"/>
    <property type="molecule type" value="Genomic_DNA"/>
</dbReference>
<dbReference type="InterPro" id="IPR012334">
    <property type="entry name" value="Pectin_lyas_fold"/>
</dbReference>
<dbReference type="Gene3D" id="2.60.40.4270">
    <property type="entry name" value="Listeria-Bacteroides repeat domain"/>
    <property type="match status" value="3"/>
</dbReference>
<dbReference type="Gene3D" id="2.60.120.260">
    <property type="entry name" value="Galactose-binding domain-like"/>
    <property type="match status" value="1"/>
</dbReference>
<evidence type="ECO:0000256" key="2">
    <source>
        <dbReference type="ARBA" id="ARBA00022723"/>
    </source>
</evidence>
<dbReference type="Pfam" id="PF13205">
    <property type="entry name" value="Big_5"/>
    <property type="match status" value="1"/>
</dbReference>
<dbReference type="GO" id="GO:0030246">
    <property type="term" value="F:carbohydrate binding"/>
    <property type="evidence" value="ECO:0007669"/>
    <property type="project" value="InterPro"/>
</dbReference>
<keyword evidence="3" id="KW-0732">Signal</keyword>
<dbReference type="InterPro" id="IPR008979">
    <property type="entry name" value="Galactose-bd-like_sf"/>
</dbReference>
<dbReference type="InterPro" id="IPR006584">
    <property type="entry name" value="Cellulose-bd_IV"/>
</dbReference>
<dbReference type="Gene3D" id="2.160.20.10">
    <property type="entry name" value="Single-stranded right-handed beta-helix, Pectin lyase-like"/>
    <property type="match status" value="2"/>
</dbReference>
<evidence type="ECO:0000313" key="9">
    <source>
        <dbReference type="Proteomes" id="UP000561681"/>
    </source>
</evidence>
<evidence type="ECO:0000256" key="6">
    <source>
        <dbReference type="ARBA" id="ARBA00023180"/>
    </source>
</evidence>
<dbReference type="PANTHER" id="PTHR42970:SF1">
    <property type="entry name" value="PECTATE LYASE C-RELATED"/>
    <property type="match status" value="1"/>
</dbReference>
<dbReference type="InterPro" id="IPR005084">
    <property type="entry name" value="CBM6"/>
</dbReference>
<comment type="subcellular location">
    <subcellularLocation>
        <location evidence="1">Cell envelope</location>
    </subcellularLocation>
</comment>
<dbReference type="InterPro" id="IPR000070">
    <property type="entry name" value="Pectinesterase_cat"/>
</dbReference>
<accession>A0A7W7J1I9</accession>
<dbReference type="GO" id="GO:0030313">
    <property type="term" value="C:cell envelope"/>
    <property type="evidence" value="ECO:0007669"/>
    <property type="project" value="UniProtKB-SubCell"/>
</dbReference>
<dbReference type="GO" id="GO:0030599">
    <property type="term" value="F:pectinesterase activity"/>
    <property type="evidence" value="ECO:0007669"/>
    <property type="project" value="InterPro"/>
</dbReference>
<dbReference type="GO" id="GO:0042545">
    <property type="term" value="P:cell wall modification"/>
    <property type="evidence" value="ECO:0007669"/>
    <property type="project" value="InterPro"/>
</dbReference>
<dbReference type="Proteomes" id="UP000561681">
    <property type="component" value="Unassembled WGS sequence"/>
</dbReference>
<comment type="caution">
    <text evidence="8">The sequence shown here is derived from an EMBL/GenBank/DDBJ whole genome shotgun (WGS) entry which is preliminary data.</text>
</comment>
<dbReference type="GO" id="GO:0046872">
    <property type="term" value="F:metal ion binding"/>
    <property type="evidence" value="ECO:0007669"/>
    <property type="project" value="UniProtKB-KW"/>
</dbReference>
<feature type="domain" description="CBM6" evidence="7">
    <location>
        <begin position="24"/>
        <end position="150"/>
    </location>
</feature>
<dbReference type="PROSITE" id="PS51175">
    <property type="entry name" value="CBM6"/>
    <property type="match status" value="1"/>
</dbReference>
<keyword evidence="5" id="KW-0063">Aspartyl esterase</keyword>
<dbReference type="SUPFAM" id="SSF51126">
    <property type="entry name" value="Pectin lyase-like"/>
    <property type="match status" value="3"/>
</dbReference>
<dbReference type="SUPFAM" id="SSF49785">
    <property type="entry name" value="Galactose-binding domain-like"/>
    <property type="match status" value="1"/>
</dbReference>
<dbReference type="InterPro" id="IPR042229">
    <property type="entry name" value="Listeria/Bacterioides_rpt_sf"/>
</dbReference>
<evidence type="ECO:0000256" key="5">
    <source>
        <dbReference type="ARBA" id="ARBA00023085"/>
    </source>
</evidence>
<keyword evidence="2" id="KW-0479">Metal-binding</keyword>
<keyword evidence="6" id="KW-0325">Glycoprotein</keyword>
<dbReference type="CDD" id="cd04084">
    <property type="entry name" value="CBM6_xylanase-like"/>
    <property type="match status" value="1"/>
</dbReference>
<proteinExistence type="predicted"/>
<dbReference type="Pfam" id="PF09479">
    <property type="entry name" value="Flg_new"/>
    <property type="match status" value="4"/>
</dbReference>
<evidence type="ECO:0000256" key="4">
    <source>
        <dbReference type="ARBA" id="ARBA00022801"/>
    </source>
</evidence>
<dbReference type="Pfam" id="PF03422">
    <property type="entry name" value="CBM_6"/>
    <property type="match status" value="1"/>
</dbReference>
<dbReference type="InterPro" id="IPR032812">
    <property type="entry name" value="SbsA_Ig"/>
</dbReference>
<reference evidence="8 9" key="1">
    <citation type="submission" date="2020-08" db="EMBL/GenBank/DDBJ databases">
        <title>Functional genomics of gut bacteria from endangered species of beetles.</title>
        <authorList>
            <person name="Carlos-Shanley C."/>
        </authorList>
    </citation>
    <scope>NUCLEOTIDE SEQUENCE [LARGE SCALE GENOMIC DNA]</scope>
    <source>
        <strain evidence="8 9">S00142</strain>
    </source>
</reference>
<evidence type="ECO:0000313" key="8">
    <source>
        <dbReference type="EMBL" id="MBB4804534.1"/>
    </source>
</evidence>
<keyword evidence="4" id="KW-0378">Hydrolase</keyword>
<dbReference type="Pfam" id="PF01095">
    <property type="entry name" value="Pectinesterase"/>
    <property type="match status" value="1"/>
</dbReference>
<keyword evidence="9" id="KW-1185">Reference proteome</keyword>
<dbReference type="Pfam" id="PF18998">
    <property type="entry name" value="Flg_new_2"/>
    <property type="match status" value="2"/>
</dbReference>
<evidence type="ECO:0000256" key="3">
    <source>
        <dbReference type="ARBA" id="ARBA00022729"/>
    </source>
</evidence>
<name>A0A7W7J1I9_9FLAO</name>
<dbReference type="RefSeq" id="WP_184167855.1">
    <property type="nucleotide sequence ID" value="NZ_JACHLD010000011.1"/>
</dbReference>
<dbReference type="InterPro" id="IPR052063">
    <property type="entry name" value="Polysaccharide_Lyase_1"/>
</dbReference>
<gene>
    <name evidence="8" type="ORF">HNP37_004631</name>
</gene>
<protein>
    <submittedName>
        <fullName evidence="8">Putative repeat protein (TIGR02543 family)</fullName>
    </submittedName>
</protein>
<organism evidence="8 9">
    <name type="scientific">Flavobacterium nitrogenifigens</name>
    <dbReference type="NCBI Taxonomy" id="1617283"/>
    <lineage>
        <taxon>Bacteria</taxon>
        <taxon>Pseudomonadati</taxon>
        <taxon>Bacteroidota</taxon>
        <taxon>Flavobacteriia</taxon>
        <taxon>Flavobacteriales</taxon>
        <taxon>Flavobacteriaceae</taxon>
        <taxon>Flavobacterium</taxon>
    </lineage>
</organism>
<dbReference type="InterPro" id="IPR013378">
    <property type="entry name" value="InlB-like_B-rpt"/>
</dbReference>
<dbReference type="InterPro" id="IPR044060">
    <property type="entry name" value="Bacterial_rp_domain"/>
</dbReference>
<dbReference type="SMART" id="SM00606">
    <property type="entry name" value="CBD_IV"/>
    <property type="match status" value="1"/>
</dbReference>